<evidence type="ECO:0000256" key="13">
    <source>
        <dbReference type="PIRSR" id="PIRSR605959-1"/>
    </source>
</evidence>
<evidence type="ECO:0000313" key="19">
    <source>
        <dbReference type="EMBL" id="CEM33884.1"/>
    </source>
</evidence>
<feature type="binding site" evidence="14">
    <location>
        <position position="358"/>
    </location>
    <ligand>
        <name>substrate</name>
    </ligand>
</feature>
<dbReference type="InterPro" id="IPR011234">
    <property type="entry name" value="Fumarylacetoacetase-like_C"/>
</dbReference>
<dbReference type="EMBL" id="CDMY01000800">
    <property type="protein sequence ID" value="CEM33884.1"/>
    <property type="molecule type" value="Genomic_DNA"/>
</dbReference>
<evidence type="ECO:0000313" key="20">
    <source>
        <dbReference type="Proteomes" id="UP000041254"/>
    </source>
</evidence>
<evidence type="ECO:0000256" key="4">
    <source>
        <dbReference type="ARBA" id="ARBA00012094"/>
    </source>
</evidence>
<evidence type="ECO:0000256" key="6">
    <source>
        <dbReference type="ARBA" id="ARBA00022723"/>
    </source>
</evidence>
<evidence type="ECO:0000256" key="5">
    <source>
        <dbReference type="ARBA" id="ARBA00014741"/>
    </source>
</evidence>
<keyword evidence="9 15" id="KW-0460">Magnesium</keyword>
<feature type="binding site" evidence="14">
    <location>
        <position position="250"/>
    </location>
    <ligand>
        <name>substrate</name>
    </ligand>
</feature>
<evidence type="ECO:0000256" key="7">
    <source>
        <dbReference type="ARBA" id="ARBA00022801"/>
    </source>
</evidence>
<gene>
    <name evidence="19" type="ORF">Vbra_6359</name>
</gene>
<dbReference type="UniPathway" id="UPA00139">
    <property type="reaction ID" value="UER00341"/>
</dbReference>
<dbReference type="PANTHER" id="PTHR43069">
    <property type="entry name" value="FUMARYLACETOACETASE"/>
    <property type="match status" value="1"/>
</dbReference>
<dbReference type="OrthoDB" id="9971669at2759"/>
<sequence>MAPLPSLPKFLFPNPLPRTDFTLHNLPFGVFSRTGSSMPRPTIGVAIGDKILDMRVMAEKNLVPPYFADFYLNPFMMAGRQAWSEVRERLQQYLSDSHPSSLSHRPDVVKEAIVEQKDVTMHLPAVIGDYTDFYASKEHATNVGSIWRSKENPLLPNWVHLPVGYHGRASTIIPSGQPVIRPCGQMLPKDADKPVFGPSKVLDFELEMASFVGGEFVAGDPVPLDQARDKIFGLVLMNDWTARDIQKWEYQPLGPFLGKSFATAISPWVVTLDALEPFRCTAPEQDPEPLPHLRHRGVDFPSYDIKLEVAVKLEADHSPETICRTNLRYMYWTIFQQLTHHASNGCLMRAGDLLGTGTISGKEKSSFGSLLELTWAGSEPLRFSNGQERKFLEDGDEVVMTGYAEKGPIRVGFGECRNVVQPSRVRGEPVV</sequence>
<dbReference type="OMA" id="YWTAAQQ"/>
<evidence type="ECO:0000256" key="11">
    <source>
        <dbReference type="ARBA" id="ARBA00023232"/>
    </source>
</evidence>
<dbReference type="InterPro" id="IPR015377">
    <property type="entry name" value="Fumarylacetoacetase_N"/>
</dbReference>
<dbReference type="GO" id="GO:1902000">
    <property type="term" value="P:homogentisate catabolic process"/>
    <property type="evidence" value="ECO:0007669"/>
    <property type="project" value="TreeGrafter"/>
</dbReference>
<keyword evidence="8 15" id="KW-0106">Calcium</keyword>
<dbReference type="InParanoid" id="A0A0G4GT35"/>
<dbReference type="EC" id="3.7.1.2" evidence="4 16"/>
<comment type="pathway">
    <text evidence="2 16">Amino-acid degradation; L-phenylalanine degradation; acetoacetate and fumarate from L-phenylalanine: step 6/6.</text>
</comment>
<comment type="similarity">
    <text evidence="3 16">Belongs to the FAH family.</text>
</comment>
<protein>
    <recommendedName>
        <fullName evidence="5 16">Fumarylacetoacetase</fullName>
        <ecNumber evidence="4 16">3.7.1.2</ecNumber>
    </recommendedName>
    <alternativeName>
        <fullName evidence="12 16">Fumarylacetoacetate hydrolase</fullName>
    </alternativeName>
</protein>
<dbReference type="VEuPathDB" id="CryptoDB:Vbra_6359"/>
<proteinExistence type="inferred from homology"/>
<evidence type="ECO:0000256" key="15">
    <source>
        <dbReference type="PIRSR" id="PIRSR605959-3"/>
    </source>
</evidence>
<dbReference type="InterPro" id="IPR036462">
    <property type="entry name" value="Fumarylacetoacetase_N_sf"/>
</dbReference>
<dbReference type="Pfam" id="PF09298">
    <property type="entry name" value="FAA_hydrolase_N"/>
    <property type="match status" value="1"/>
</dbReference>
<keyword evidence="20" id="KW-1185">Reference proteome</keyword>
<dbReference type="SUPFAM" id="SSF56529">
    <property type="entry name" value="FAH"/>
    <property type="match status" value="1"/>
</dbReference>
<feature type="domain" description="Fumarylacetoacetase N-terminal" evidence="18">
    <location>
        <begin position="24"/>
        <end position="124"/>
    </location>
</feature>
<dbReference type="SUPFAM" id="SSF63433">
    <property type="entry name" value="Fumarylacetoacetate hydrolase, FAH, N-terminal domain"/>
    <property type="match status" value="1"/>
</dbReference>
<keyword evidence="10 16" id="KW-0828">Tyrosine catabolism</keyword>
<feature type="binding site" evidence="15">
    <location>
        <position position="263"/>
    </location>
    <ligand>
        <name>Mg(2+)</name>
        <dbReference type="ChEBI" id="CHEBI:18420"/>
    </ligand>
</feature>
<evidence type="ECO:0000256" key="3">
    <source>
        <dbReference type="ARBA" id="ARBA00010211"/>
    </source>
</evidence>
<dbReference type="GO" id="GO:0006572">
    <property type="term" value="P:L-tyrosine catabolic process"/>
    <property type="evidence" value="ECO:0007669"/>
    <property type="project" value="UniProtKB-UniRule"/>
</dbReference>
<feature type="binding site" evidence="14">
    <location>
        <position position="134"/>
    </location>
    <ligand>
        <name>substrate</name>
    </ligand>
</feature>
<comment type="catalytic activity">
    <reaction evidence="1 16">
        <text>4-fumarylacetoacetate + H2O = acetoacetate + fumarate + H(+)</text>
        <dbReference type="Rhea" id="RHEA:10244"/>
        <dbReference type="ChEBI" id="CHEBI:13705"/>
        <dbReference type="ChEBI" id="CHEBI:15377"/>
        <dbReference type="ChEBI" id="CHEBI:15378"/>
        <dbReference type="ChEBI" id="CHEBI:18034"/>
        <dbReference type="ChEBI" id="CHEBI:29806"/>
        <dbReference type="EC" id="3.7.1.2"/>
    </reaction>
</comment>
<keyword evidence="7 16" id="KW-0378">Hydrolase</keyword>
<dbReference type="Gene3D" id="2.30.30.230">
    <property type="entry name" value="Fumarylacetoacetase, N-terminal domain"/>
    <property type="match status" value="1"/>
</dbReference>
<dbReference type="GO" id="GO:0046872">
    <property type="term" value="F:metal ion binding"/>
    <property type="evidence" value="ECO:0007669"/>
    <property type="project" value="UniProtKB-UniRule"/>
</dbReference>
<keyword evidence="11 16" id="KW-0585">Phenylalanine catabolism</keyword>
<dbReference type="FunFam" id="3.90.850.10:FF:000004">
    <property type="entry name" value="Fumarylacetoacetase"/>
    <property type="match status" value="1"/>
</dbReference>
<dbReference type="GO" id="GO:0004334">
    <property type="term" value="F:fumarylacetoacetase activity"/>
    <property type="evidence" value="ECO:0007669"/>
    <property type="project" value="UniProtKB-UniRule"/>
</dbReference>
<feature type="binding site" evidence="15">
    <location>
        <position position="207"/>
    </location>
    <ligand>
        <name>Ca(2+)</name>
        <dbReference type="ChEBI" id="CHEBI:29108"/>
    </ligand>
</feature>
<evidence type="ECO:0000256" key="8">
    <source>
        <dbReference type="ARBA" id="ARBA00022837"/>
    </source>
</evidence>
<name>A0A0G4GT35_VITBC</name>
<evidence type="ECO:0000256" key="14">
    <source>
        <dbReference type="PIRSR" id="PIRSR605959-2"/>
    </source>
</evidence>
<feature type="binding site" evidence="14">
    <location>
        <position position="246"/>
    </location>
    <ligand>
        <name>substrate</name>
    </ligand>
</feature>
<feature type="binding site" evidence="15">
    <location>
        <position position="259"/>
    </location>
    <ligand>
        <name>Mg(2+)</name>
        <dbReference type="ChEBI" id="CHEBI:18420"/>
    </ligand>
</feature>
<dbReference type="Pfam" id="PF01557">
    <property type="entry name" value="FAA_hydrolase"/>
    <property type="match status" value="1"/>
</dbReference>
<evidence type="ECO:0000259" key="17">
    <source>
        <dbReference type="Pfam" id="PF01557"/>
    </source>
</evidence>
<evidence type="ECO:0000256" key="10">
    <source>
        <dbReference type="ARBA" id="ARBA00022878"/>
    </source>
</evidence>
<feature type="binding site" evidence="14">
    <location>
        <position position="148"/>
    </location>
    <ligand>
        <name>substrate</name>
    </ligand>
</feature>
<dbReference type="STRING" id="1169540.A0A0G4GT35"/>
<evidence type="ECO:0000256" key="12">
    <source>
        <dbReference type="ARBA" id="ARBA00031740"/>
    </source>
</evidence>
<feature type="active site" description="Proton acceptor" evidence="13">
    <location>
        <position position="139"/>
    </location>
</feature>
<evidence type="ECO:0000256" key="9">
    <source>
        <dbReference type="ARBA" id="ARBA00022842"/>
    </source>
</evidence>
<evidence type="ECO:0000256" key="16">
    <source>
        <dbReference type="RuleBase" id="RU366008"/>
    </source>
</evidence>
<dbReference type="GO" id="GO:0006559">
    <property type="term" value="P:L-phenylalanine catabolic process"/>
    <property type="evidence" value="ECO:0007669"/>
    <property type="project" value="UniProtKB-UniRule"/>
</dbReference>
<feature type="binding site" evidence="15">
    <location>
        <position position="132"/>
    </location>
    <ligand>
        <name>Ca(2+)</name>
        <dbReference type="ChEBI" id="CHEBI:29108"/>
    </ligand>
</feature>
<dbReference type="NCBIfam" id="TIGR01266">
    <property type="entry name" value="fum_ac_acetase"/>
    <property type="match status" value="1"/>
</dbReference>
<feature type="binding site" evidence="15">
    <location>
        <position position="205"/>
    </location>
    <ligand>
        <name>Ca(2+)</name>
        <dbReference type="ChEBI" id="CHEBI:29108"/>
    </ligand>
</feature>
<evidence type="ECO:0000256" key="1">
    <source>
        <dbReference type="ARBA" id="ARBA00000353"/>
    </source>
</evidence>
<dbReference type="AlphaFoldDB" id="A0A0G4GT35"/>
<evidence type="ECO:0000256" key="2">
    <source>
        <dbReference type="ARBA" id="ARBA00004782"/>
    </source>
</evidence>
<dbReference type="InterPro" id="IPR005959">
    <property type="entry name" value="Fumarylacetoacetase"/>
</dbReference>
<dbReference type="Proteomes" id="UP000041254">
    <property type="component" value="Unassembled WGS sequence"/>
</dbReference>
<keyword evidence="6 15" id="KW-0479">Metal-binding</keyword>
<feature type="binding site" evidence="15">
    <location>
        <position position="239"/>
    </location>
    <ligand>
        <name>Ca(2+)</name>
        <dbReference type="ChEBI" id="CHEBI:29108"/>
    </ligand>
</feature>
<evidence type="ECO:0000259" key="18">
    <source>
        <dbReference type="Pfam" id="PF09298"/>
    </source>
</evidence>
<feature type="binding site" evidence="15">
    <location>
        <position position="239"/>
    </location>
    <ligand>
        <name>Mg(2+)</name>
        <dbReference type="ChEBI" id="CHEBI:18420"/>
    </ligand>
</feature>
<reference evidence="19 20" key="1">
    <citation type="submission" date="2014-11" db="EMBL/GenBank/DDBJ databases">
        <authorList>
            <person name="Zhu J."/>
            <person name="Qi W."/>
            <person name="Song R."/>
        </authorList>
    </citation>
    <scope>NUCLEOTIDE SEQUENCE [LARGE SCALE GENOMIC DNA]</scope>
</reference>
<comment type="cofactor">
    <cofactor evidence="16">
        <name>Mg(2+)</name>
        <dbReference type="ChEBI" id="CHEBI:18420"/>
    </cofactor>
    <cofactor evidence="16">
        <name>Ca(2+)</name>
        <dbReference type="ChEBI" id="CHEBI:29108"/>
    </cofactor>
</comment>
<accession>A0A0G4GT35</accession>
<dbReference type="PANTHER" id="PTHR43069:SF2">
    <property type="entry name" value="FUMARYLACETOACETASE"/>
    <property type="match status" value="1"/>
</dbReference>
<feature type="domain" description="Fumarylacetoacetase-like C-terminal" evidence="17">
    <location>
        <begin position="130"/>
        <end position="420"/>
    </location>
</feature>
<organism evidence="19 20">
    <name type="scientific">Vitrella brassicaformis (strain CCMP3155)</name>
    <dbReference type="NCBI Taxonomy" id="1169540"/>
    <lineage>
        <taxon>Eukaryota</taxon>
        <taxon>Sar</taxon>
        <taxon>Alveolata</taxon>
        <taxon>Colpodellida</taxon>
        <taxon>Vitrellaceae</taxon>
        <taxon>Vitrella</taxon>
    </lineage>
</organism>
<dbReference type="InterPro" id="IPR036663">
    <property type="entry name" value="Fumarylacetoacetase_C_sf"/>
</dbReference>
<dbReference type="Gene3D" id="3.90.850.10">
    <property type="entry name" value="Fumarylacetoacetase-like, C-terminal domain"/>
    <property type="match status" value="1"/>
</dbReference>